<evidence type="ECO:0000256" key="11">
    <source>
        <dbReference type="SAM" id="Phobius"/>
    </source>
</evidence>
<dbReference type="GO" id="GO:0019432">
    <property type="term" value="P:triglyceride biosynthetic process"/>
    <property type="evidence" value="ECO:0007669"/>
    <property type="project" value="TreeGrafter"/>
</dbReference>
<dbReference type="GO" id="GO:0004144">
    <property type="term" value="F:diacylglycerol O-acyltransferase activity"/>
    <property type="evidence" value="ECO:0007669"/>
    <property type="project" value="UniProtKB-EC"/>
</dbReference>
<evidence type="ECO:0000313" key="13">
    <source>
        <dbReference type="Proteomes" id="UP000785679"/>
    </source>
</evidence>
<evidence type="ECO:0000256" key="7">
    <source>
        <dbReference type="ARBA" id="ARBA00022824"/>
    </source>
</evidence>
<keyword evidence="10" id="KW-0012">Acyltransferase</keyword>
<keyword evidence="9 11" id="KW-0472">Membrane</keyword>
<feature type="transmembrane region" description="Helical" evidence="11">
    <location>
        <begin position="392"/>
        <end position="414"/>
    </location>
</feature>
<comment type="subcellular location">
    <subcellularLocation>
        <location evidence="1">Endoplasmic reticulum membrane</location>
        <topology evidence="1">Multi-pass membrane protein</topology>
    </subcellularLocation>
</comment>
<dbReference type="InterPro" id="IPR004299">
    <property type="entry name" value="MBOAT_fam"/>
</dbReference>
<gene>
    <name evidence="12" type="ORF">FGO68_gene16514</name>
</gene>
<reference evidence="12" key="1">
    <citation type="submission" date="2019-06" db="EMBL/GenBank/DDBJ databases">
        <authorList>
            <person name="Zheng W."/>
        </authorList>
    </citation>
    <scope>NUCLEOTIDE SEQUENCE</scope>
    <source>
        <strain evidence="12">QDHG01</strain>
    </source>
</reference>
<dbReference type="OrthoDB" id="10039049at2759"/>
<sequence>MEQKAIVELYQVPQPHDISNSVIGEKATDITKKNYRKLYHKIEKGLVIYTLDKQEYHNNVYSQSLRSVSPQALIGPIDGMFYLQLNDNAKDKEFIIIRSNEYQILSAIKTTIDDFKKNLANIGRPLTYQIHDSHHTSILSSDSGNIQFRGLVNLLVLILLTYTIRALFESLDKHDFMLFSEVRAFVDSGILSDPANYQTFAAFIMLSTFAILSFWIEILASYKIFRPLIYILIVFNLIALLVYPIFISYSVQSVPLAASVLVISSSALLLKLISFHHVMHDNRKLLRRLSAEGPIDPKVNKSGLPNDVYELALQYPNNLRFFHFVRFFLAPTCCYQLVYPSTDRIRPIFLLRRFLEIFLCTFIIVYLSIQHIKPIAIESVTPLRERNDIRIILQTLHMAVPAAYLWLSGFYLFFHSYMNFWGELTYFADRRFYHDWWNAGDLSEYWRKWNFPIHSFLIRHVYFPLRRRKVNKALAMLATFLISAVAHEYLMIGIIRSVNFIAFTIMIVNVPIMIIQQKLKHIVNPNLNNVVFWLGYLIIGQPFGIIFCYYQFNQ</sequence>
<comment type="similarity">
    <text evidence="3">Belongs to the membrane-bound acyltransferase family. Sterol o-acyltransferase subfamily.</text>
</comment>
<evidence type="ECO:0000256" key="10">
    <source>
        <dbReference type="ARBA" id="ARBA00023315"/>
    </source>
</evidence>
<dbReference type="EC" id="2.3.1.20" evidence="4"/>
<evidence type="ECO:0000313" key="12">
    <source>
        <dbReference type="EMBL" id="TNV80881.1"/>
    </source>
</evidence>
<protein>
    <recommendedName>
        <fullName evidence="4">diacylglycerol O-acyltransferase</fullName>
        <ecNumber evidence="4">2.3.1.20</ecNumber>
    </recommendedName>
</protein>
<keyword evidence="7" id="KW-0256">Endoplasmic reticulum</keyword>
<comment type="pathway">
    <text evidence="2">Lipid metabolism.</text>
</comment>
<dbReference type="GO" id="GO:0005789">
    <property type="term" value="C:endoplasmic reticulum membrane"/>
    <property type="evidence" value="ECO:0007669"/>
    <property type="project" value="UniProtKB-SubCell"/>
</dbReference>
<proteinExistence type="inferred from homology"/>
<dbReference type="AlphaFoldDB" id="A0A8J8NSM0"/>
<organism evidence="12 13">
    <name type="scientific">Halteria grandinella</name>
    <dbReference type="NCBI Taxonomy" id="5974"/>
    <lineage>
        <taxon>Eukaryota</taxon>
        <taxon>Sar</taxon>
        <taxon>Alveolata</taxon>
        <taxon>Ciliophora</taxon>
        <taxon>Intramacronucleata</taxon>
        <taxon>Spirotrichea</taxon>
        <taxon>Stichotrichia</taxon>
        <taxon>Sporadotrichida</taxon>
        <taxon>Halteriidae</taxon>
        <taxon>Halteria</taxon>
    </lineage>
</organism>
<dbReference type="Pfam" id="PF03062">
    <property type="entry name" value="MBOAT"/>
    <property type="match status" value="1"/>
</dbReference>
<keyword evidence="8 11" id="KW-1133">Transmembrane helix</keyword>
<dbReference type="InterPro" id="IPR014371">
    <property type="entry name" value="Oat_ACAT_DAG_ARE"/>
</dbReference>
<feature type="transmembrane region" description="Helical" evidence="11">
    <location>
        <begin position="197"/>
        <end position="216"/>
    </location>
</feature>
<evidence type="ECO:0000256" key="5">
    <source>
        <dbReference type="ARBA" id="ARBA00022679"/>
    </source>
</evidence>
<evidence type="ECO:0000256" key="8">
    <source>
        <dbReference type="ARBA" id="ARBA00022989"/>
    </source>
</evidence>
<feature type="transmembrane region" description="Helical" evidence="11">
    <location>
        <begin position="527"/>
        <end position="552"/>
    </location>
</feature>
<feature type="transmembrane region" description="Helical" evidence="11">
    <location>
        <begin position="498"/>
        <end position="515"/>
    </location>
</feature>
<evidence type="ECO:0000256" key="9">
    <source>
        <dbReference type="ARBA" id="ARBA00023136"/>
    </source>
</evidence>
<name>A0A8J8NSM0_HALGN</name>
<dbReference type="EMBL" id="RRYP01006903">
    <property type="protein sequence ID" value="TNV80881.1"/>
    <property type="molecule type" value="Genomic_DNA"/>
</dbReference>
<evidence type="ECO:0000256" key="6">
    <source>
        <dbReference type="ARBA" id="ARBA00022692"/>
    </source>
</evidence>
<keyword evidence="13" id="KW-1185">Reference proteome</keyword>
<accession>A0A8J8NSM0</accession>
<evidence type="ECO:0000256" key="4">
    <source>
        <dbReference type="ARBA" id="ARBA00013244"/>
    </source>
</evidence>
<keyword evidence="6 11" id="KW-0812">Transmembrane</keyword>
<evidence type="ECO:0000256" key="3">
    <source>
        <dbReference type="ARBA" id="ARBA00009010"/>
    </source>
</evidence>
<dbReference type="Proteomes" id="UP000785679">
    <property type="component" value="Unassembled WGS sequence"/>
</dbReference>
<feature type="transmembrane region" description="Helical" evidence="11">
    <location>
        <begin position="354"/>
        <end position="372"/>
    </location>
</feature>
<dbReference type="PANTHER" id="PTHR10408">
    <property type="entry name" value="STEROL O-ACYLTRANSFERASE"/>
    <property type="match status" value="1"/>
</dbReference>
<feature type="transmembrane region" description="Helical" evidence="11">
    <location>
        <begin position="228"/>
        <end position="250"/>
    </location>
</feature>
<evidence type="ECO:0000256" key="1">
    <source>
        <dbReference type="ARBA" id="ARBA00004477"/>
    </source>
</evidence>
<evidence type="ECO:0000256" key="2">
    <source>
        <dbReference type="ARBA" id="ARBA00005189"/>
    </source>
</evidence>
<feature type="transmembrane region" description="Helical" evidence="11">
    <location>
        <begin position="150"/>
        <end position="168"/>
    </location>
</feature>
<comment type="caution">
    <text evidence="12">The sequence shown here is derived from an EMBL/GenBank/DDBJ whole genome shotgun (WGS) entry which is preliminary data.</text>
</comment>
<feature type="transmembrane region" description="Helical" evidence="11">
    <location>
        <begin position="256"/>
        <end position="278"/>
    </location>
</feature>
<keyword evidence="5" id="KW-0808">Transferase</keyword>
<dbReference type="PANTHER" id="PTHR10408:SF7">
    <property type="entry name" value="DIACYLGLYCEROL O-ACYLTRANSFERASE 1"/>
    <property type="match status" value="1"/>
</dbReference>